<evidence type="ECO:0000259" key="3">
    <source>
        <dbReference type="Pfam" id="PF21077"/>
    </source>
</evidence>
<feature type="domain" description="NAD-specific glutamate dehydrogenase C-terminal" evidence="2">
    <location>
        <begin position="726"/>
        <end position="1060"/>
    </location>
</feature>
<dbReference type="InterPro" id="IPR049064">
    <property type="entry name" value="NAD_Glu_DH_ACT3"/>
</dbReference>
<feature type="domain" description="NAD-glutamate dehydrogenase ACT3" evidence="3">
    <location>
        <begin position="41"/>
        <end position="93"/>
    </location>
</feature>
<name>A0ABW0ZAX5_9ACTN</name>
<dbReference type="InterPro" id="IPR007780">
    <property type="entry name" value="NAD_Glu_DH_bac"/>
</dbReference>
<dbReference type="InterPro" id="IPR028971">
    <property type="entry name" value="NAD-GDH_cat"/>
</dbReference>
<keyword evidence="5" id="KW-1185">Reference proteome</keyword>
<dbReference type="Pfam" id="PF21078">
    <property type="entry name" value="GDH_HM3"/>
    <property type="match status" value="1"/>
</dbReference>
<comment type="caution">
    <text evidence="4">The sequence shown here is derived from an EMBL/GenBank/DDBJ whole genome shotgun (WGS) entry which is preliminary data.</text>
</comment>
<gene>
    <name evidence="4" type="ORF">ACFPQB_04505</name>
</gene>
<dbReference type="Pfam" id="PF21077">
    <property type="entry name" value="GDH_ACT3"/>
    <property type="match status" value="1"/>
</dbReference>
<evidence type="ECO:0000313" key="4">
    <source>
        <dbReference type="EMBL" id="MFC5728166.1"/>
    </source>
</evidence>
<sequence>MGWEPSATTGSTVRLTGFGARLDALSPGGMDAEFDGEAGIFTLYVAGEPASLSEVLPLLHSLGLVVLDEHPHCLVREGAVAWVYEFRVRLEPAAPDADPGLLVEAFRAAWDGLVEVDSFNLLVARAGLSWREAALMRAYARFLKQVGLPFGPAQVVQVLERHAGTTGLLVELFVRLLDPDRASADEAAALEREARAAIEAVSGIDDDRILRAYLALVLATMRTDFFRISGSGRPASTITLKLASRSIPEVPEPRPLHEIFVHGPDVEGAHLRYSRVARGGLRWSDRAEDYRTEVLGLVRAQMVKNAIIVPAGAKGVFVAKGADGASCYRTFVSALLGVTDDLDVTTGEVVPPERVVRRDGDDPYLVVAADRGTAGLSDVANAVAEERGFWLGDAFASGGSTGYDHKTVGITARGAWESVRRHFRELGIEADRDEITVVGIGDMGGDVFGNGMLLSERIRLVAAFDHRHIFIDPDPDPERSHAERARLFALPRSSWADYDPALISAGGGVWPRTAKSVPVSRQAALALGLPAGTTASSSQELIKAILRAPVDLLWNGGIGTYVKAATESHLDVGDKGNDGVRVNAREVRARVVVEGGNLGVTPRGRIELAHAGGVVNSDAWDNSAGVDCSDHEVNIKILLNSVVASGALDRPARDALLAEMTDDVVELVLAENRAQNDLLGTARHRAVELVGVHARLIAHLESRGALARQLEALPGQDELDRRAEEGTGLTSPELATLAAHVKLMMKAELLSSEVLDEDLFAGRLLDYFPAQLRRRFPEAIAQHPLRKEILATVLTNELVDSGGISFAFRISEATGASTADVVRAYAAAYDIFDVAALLREARSAGTTLVANVLTGEVRRLMERATRWLLAQRPQPVAVAAETARYRDAVTALAPRLPGLLVGTDAAIVAGRTAAATALGADPEQAREAMTLLHRFCLLDVVDLARQLEVEPDLAARLYYGLNAHLDVDHLLSAVSALPQRDRWETQARLLLRSDIYRAVRALCADVMAQAGEDHSVEQAIAEWEDANRSRIARSRLILTEIAQVSPASVTTLSVAVRQLASMVSGTHVPLTAGGVHPAPRWTSVA</sequence>
<dbReference type="SUPFAM" id="SSF53223">
    <property type="entry name" value="Aminoacid dehydrogenase-like, N-terminal domain"/>
    <property type="match status" value="1"/>
</dbReference>
<evidence type="ECO:0000259" key="2">
    <source>
        <dbReference type="Pfam" id="PF21074"/>
    </source>
</evidence>
<organism evidence="4 5">
    <name type="scientific">Nocardioides vastitatis</name>
    <dbReference type="NCBI Taxonomy" id="2568655"/>
    <lineage>
        <taxon>Bacteria</taxon>
        <taxon>Bacillati</taxon>
        <taxon>Actinomycetota</taxon>
        <taxon>Actinomycetes</taxon>
        <taxon>Propionibacteriales</taxon>
        <taxon>Nocardioidaceae</taxon>
        <taxon>Nocardioides</taxon>
    </lineage>
</organism>
<reference evidence="5" key="1">
    <citation type="journal article" date="2019" name="Int. J. Syst. Evol. Microbiol.">
        <title>The Global Catalogue of Microorganisms (GCM) 10K type strain sequencing project: providing services to taxonomists for standard genome sequencing and annotation.</title>
        <authorList>
            <consortium name="The Broad Institute Genomics Platform"/>
            <consortium name="The Broad Institute Genome Sequencing Center for Infectious Disease"/>
            <person name="Wu L."/>
            <person name="Ma J."/>
        </authorList>
    </citation>
    <scope>NUCLEOTIDE SEQUENCE [LARGE SCALE GENOMIC DNA]</scope>
    <source>
        <strain evidence="5">YIM 94188</strain>
    </source>
</reference>
<dbReference type="InterPro" id="IPR049056">
    <property type="entry name" value="NAD_Glu_DH_HM3"/>
</dbReference>
<evidence type="ECO:0000259" key="1">
    <source>
        <dbReference type="Pfam" id="PF05088"/>
    </source>
</evidence>
<dbReference type="InterPro" id="IPR046346">
    <property type="entry name" value="Aminoacid_DH-like_N_sf"/>
</dbReference>
<evidence type="ECO:0000313" key="5">
    <source>
        <dbReference type="Proteomes" id="UP001596072"/>
    </source>
</evidence>
<dbReference type="InterPro" id="IPR036291">
    <property type="entry name" value="NAD(P)-bd_dom_sf"/>
</dbReference>
<dbReference type="InterPro" id="IPR048381">
    <property type="entry name" value="GDH_C"/>
</dbReference>
<proteinExistence type="predicted"/>
<dbReference type="Pfam" id="PF21074">
    <property type="entry name" value="GDH_C"/>
    <property type="match status" value="1"/>
</dbReference>
<dbReference type="RefSeq" id="WP_136431206.1">
    <property type="nucleotide sequence ID" value="NZ_JBHSNS010000001.1"/>
</dbReference>
<protein>
    <submittedName>
        <fullName evidence="4">NAD-glutamate dehydrogenase domain-containing protein</fullName>
    </submittedName>
</protein>
<dbReference type="PANTHER" id="PTHR43403">
    <property type="entry name" value="NAD-SPECIFIC GLUTAMATE DEHYDROGENASE"/>
    <property type="match status" value="1"/>
</dbReference>
<feature type="domain" description="NAD-glutamate dehydrogenase catalytic" evidence="1">
    <location>
        <begin position="195"/>
        <end position="680"/>
    </location>
</feature>
<dbReference type="Pfam" id="PF05088">
    <property type="entry name" value="Bac_GDH_CD"/>
    <property type="match status" value="1"/>
</dbReference>
<accession>A0ABW0ZAX5</accession>
<dbReference type="EMBL" id="JBHSNS010000001">
    <property type="protein sequence ID" value="MFC5728166.1"/>
    <property type="molecule type" value="Genomic_DNA"/>
</dbReference>
<dbReference type="SUPFAM" id="SSF51735">
    <property type="entry name" value="NAD(P)-binding Rossmann-fold domains"/>
    <property type="match status" value="1"/>
</dbReference>
<dbReference type="Gene3D" id="3.40.50.720">
    <property type="entry name" value="NAD(P)-binding Rossmann-like Domain"/>
    <property type="match status" value="1"/>
</dbReference>
<dbReference type="PANTHER" id="PTHR43403:SF1">
    <property type="entry name" value="NAD-SPECIFIC GLUTAMATE DEHYDROGENASE"/>
    <property type="match status" value="1"/>
</dbReference>
<dbReference type="Proteomes" id="UP001596072">
    <property type="component" value="Unassembled WGS sequence"/>
</dbReference>